<keyword evidence="3 11" id="KW-0004">4Fe-4S</keyword>
<dbReference type="EC" id="2.8.4.5" evidence="11"/>
<evidence type="ECO:0000256" key="9">
    <source>
        <dbReference type="ARBA" id="ARBA00023014"/>
    </source>
</evidence>
<dbReference type="PROSITE" id="PS01278">
    <property type="entry name" value="MTTASE_RADICAL"/>
    <property type="match status" value="1"/>
</dbReference>
<keyword evidence="6 11" id="KW-0819">tRNA processing</keyword>
<evidence type="ECO:0000256" key="1">
    <source>
        <dbReference type="ARBA" id="ARBA00002399"/>
    </source>
</evidence>
<dbReference type="Pfam" id="PF04055">
    <property type="entry name" value="Radical_SAM"/>
    <property type="match status" value="1"/>
</dbReference>
<reference evidence="15" key="2">
    <citation type="submission" date="2021-05" db="EMBL/GenBank/DDBJ databases">
        <title>Protein family content uncovers lineage relationships and bacterial pathway maintenance mechanisms in DPANN archaea.</title>
        <authorList>
            <person name="Castelle C.J."/>
            <person name="Meheust R."/>
            <person name="Jaffe A.L."/>
            <person name="Seitz K."/>
            <person name="Gong X."/>
            <person name="Baker B.J."/>
            <person name="Banfield J.F."/>
        </authorList>
    </citation>
    <scope>NUCLEOTIDE SEQUENCE</scope>
    <source>
        <strain evidence="15">RIFCSPHIGHO2_01_FULL_AR10_44_11</strain>
    </source>
</reference>
<dbReference type="InterPro" id="IPR002792">
    <property type="entry name" value="TRAM_dom"/>
</dbReference>
<comment type="function">
    <text evidence="1 11">Catalyzes the methylthiolation of N6-threonylcarbamoyladenosine (t(6)A), leading to the formation of 2-methylthio-N6-threonylcarbamoyladenosine (ms(2)t(6)A) at position 37 in tRNAs that read codons beginning with adenine.</text>
</comment>
<evidence type="ECO:0000256" key="11">
    <source>
        <dbReference type="RuleBase" id="RU368081"/>
    </source>
</evidence>
<dbReference type="AlphaFoldDB" id="A0A8T4KQY9"/>
<evidence type="ECO:0000259" key="13">
    <source>
        <dbReference type="PROSITE" id="PS51449"/>
    </source>
</evidence>
<keyword evidence="4 11" id="KW-0808">Transferase</keyword>
<name>A0A8T4KQY9_9ARCH</name>
<protein>
    <recommendedName>
        <fullName evidence="11">tRNA-t(6)A37 methylthiotransferase</fullName>
        <ecNumber evidence="11">2.8.4.5</ecNumber>
    </recommendedName>
</protein>
<comment type="catalytic activity">
    <reaction evidence="10 11">
        <text>N(6)-L-threonylcarbamoyladenosine(37) in tRNA + (sulfur carrier)-SH + AH2 + 2 S-adenosyl-L-methionine = 2-methylsulfanyl-N(6)-L-threonylcarbamoyladenosine(37) in tRNA + (sulfur carrier)-H + 5'-deoxyadenosine + L-methionine + A + S-adenosyl-L-homocysteine + 2 H(+)</text>
        <dbReference type="Rhea" id="RHEA:37075"/>
        <dbReference type="Rhea" id="RHEA-COMP:10163"/>
        <dbReference type="Rhea" id="RHEA-COMP:11092"/>
        <dbReference type="Rhea" id="RHEA-COMP:14737"/>
        <dbReference type="Rhea" id="RHEA-COMP:14739"/>
        <dbReference type="ChEBI" id="CHEBI:13193"/>
        <dbReference type="ChEBI" id="CHEBI:15378"/>
        <dbReference type="ChEBI" id="CHEBI:17319"/>
        <dbReference type="ChEBI" id="CHEBI:17499"/>
        <dbReference type="ChEBI" id="CHEBI:29917"/>
        <dbReference type="ChEBI" id="CHEBI:57844"/>
        <dbReference type="ChEBI" id="CHEBI:57856"/>
        <dbReference type="ChEBI" id="CHEBI:59789"/>
        <dbReference type="ChEBI" id="CHEBI:64428"/>
        <dbReference type="ChEBI" id="CHEBI:74418"/>
        <dbReference type="ChEBI" id="CHEBI:74420"/>
        <dbReference type="EC" id="2.8.4.5"/>
    </reaction>
</comment>
<dbReference type="PROSITE" id="PS51918">
    <property type="entry name" value="RADICAL_SAM"/>
    <property type="match status" value="1"/>
</dbReference>
<dbReference type="GO" id="GO:0051539">
    <property type="term" value="F:4 iron, 4 sulfur cluster binding"/>
    <property type="evidence" value="ECO:0007669"/>
    <property type="project" value="UniProtKB-UniRule"/>
</dbReference>
<dbReference type="PROSITE" id="PS51449">
    <property type="entry name" value="MTTASE_N"/>
    <property type="match status" value="1"/>
</dbReference>
<keyword evidence="8 11" id="KW-0408">Iron</keyword>
<feature type="domain" description="TRAM" evidence="12">
    <location>
        <begin position="359"/>
        <end position="418"/>
    </location>
</feature>
<dbReference type="InterPro" id="IPR020612">
    <property type="entry name" value="Methylthiotransferase_CS"/>
</dbReference>
<dbReference type="EMBL" id="JAGVWD010000033">
    <property type="protein sequence ID" value="MBS3057433.1"/>
    <property type="molecule type" value="Genomic_DNA"/>
</dbReference>
<comment type="caution">
    <text evidence="15">The sequence shown here is derived from an EMBL/GenBank/DDBJ whole genome shotgun (WGS) entry which is preliminary data.</text>
</comment>
<dbReference type="Gene3D" id="3.80.30.20">
    <property type="entry name" value="tm_1862 like domain"/>
    <property type="match status" value="1"/>
</dbReference>
<evidence type="ECO:0000259" key="12">
    <source>
        <dbReference type="PROSITE" id="PS50926"/>
    </source>
</evidence>
<evidence type="ECO:0000256" key="8">
    <source>
        <dbReference type="ARBA" id="ARBA00023004"/>
    </source>
</evidence>
<dbReference type="Proteomes" id="UP000677687">
    <property type="component" value="Unassembled WGS sequence"/>
</dbReference>
<keyword evidence="9 11" id="KW-0411">Iron-sulfur</keyword>
<dbReference type="Pfam" id="PF01938">
    <property type="entry name" value="TRAM"/>
    <property type="match status" value="1"/>
</dbReference>
<dbReference type="InterPro" id="IPR013848">
    <property type="entry name" value="Methylthiotransferase_N"/>
</dbReference>
<evidence type="ECO:0000256" key="10">
    <source>
        <dbReference type="ARBA" id="ARBA00051661"/>
    </source>
</evidence>
<dbReference type="InterPro" id="IPR005839">
    <property type="entry name" value="Methylthiotransferase"/>
</dbReference>
<evidence type="ECO:0000256" key="7">
    <source>
        <dbReference type="ARBA" id="ARBA00022723"/>
    </source>
</evidence>
<evidence type="ECO:0000256" key="2">
    <source>
        <dbReference type="ARBA" id="ARBA00008616"/>
    </source>
</evidence>
<dbReference type="Gene3D" id="3.40.50.12160">
    <property type="entry name" value="Methylthiotransferase, N-terminal domain"/>
    <property type="match status" value="1"/>
</dbReference>
<dbReference type="GO" id="GO:0035598">
    <property type="term" value="F:tRNA (N(6)-L-threonylcarbamoyladenosine(37)-C(2))-methylthiotransferase activity"/>
    <property type="evidence" value="ECO:0007669"/>
    <property type="project" value="UniProtKB-UniRule"/>
</dbReference>
<dbReference type="PANTHER" id="PTHR11918:SF45">
    <property type="entry name" value="THREONYLCARBAMOYLADENOSINE TRNA METHYLTHIOTRANSFERASE"/>
    <property type="match status" value="1"/>
</dbReference>
<dbReference type="InterPro" id="IPR006638">
    <property type="entry name" value="Elp3/MiaA/NifB-like_rSAM"/>
</dbReference>
<evidence type="ECO:0000256" key="6">
    <source>
        <dbReference type="ARBA" id="ARBA00022694"/>
    </source>
</evidence>
<organism evidence="15 16">
    <name type="scientific">Candidatus Iainarchaeum sp</name>
    <dbReference type="NCBI Taxonomy" id="3101447"/>
    <lineage>
        <taxon>Archaea</taxon>
        <taxon>Candidatus Iainarchaeota</taxon>
        <taxon>Candidatus Iainarchaeia</taxon>
        <taxon>Candidatus Iainarchaeales</taxon>
        <taxon>Candidatus Iainarchaeaceae</taxon>
        <taxon>Candidatus Iainarchaeum</taxon>
    </lineage>
</organism>
<keyword evidence="5 11" id="KW-0949">S-adenosyl-L-methionine</keyword>
<comment type="similarity">
    <text evidence="2 11">Belongs to the methylthiotransferase family. CDKAL1 subfamily.</text>
</comment>
<evidence type="ECO:0000256" key="5">
    <source>
        <dbReference type="ARBA" id="ARBA00022691"/>
    </source>
</evidence>
<dbReference type="InterPro" id="IPR058240">
    <property type="entry name" value="rSAM_sf"/>
</dbReference>
<reference evidence="15" key="1">
    <citation type="submission" date="2021-03" db="EMBL/GenBank/DDBJ databases">
        <authorList>
            <person name="Jaffe A."/>
        </authorList>
    </citation>
    <scope>NUCLEOTIDE SEQUENCE</scope>
    <source>
        <strain evidence="15">RIFCSPHIGHO2_01_FULL_AR10_44_11</strain>
    </source>
</reference>
<dbReference type="InterPro" id="IPR023404">
    <property type="entry name" value="rSAM_horseshoe"/>
</dbReference>
<evidence type="ECO:0000259" key="14">
    <source>
        <dbReference type="PROSITE" id="PS51918"/>
    </source>
</evidence>
<dbReference type="CDD" id="cd01335">
    <property type="entry name" value="Radical_SAM"/>
    <property type="match status" value="1"/>
</dbReference>
<feature type="domain" description="MTTase N-terminal" evidence="13">
    <location>
        <begin position="5"/>
        <end position="119"/>
    </location>
</feature>
<dbReference type="PANTHER" id="PTHR11918">
    <property type="entry name" value="RADICAL SAM PROTEINS"/>
    <property type="match status" value="1"/>
</dbReference>
<sequence length="424" mass="47692">MPTSKTFYLETYGCAFNKSDSEILLGFLKQHNFSTVPLKKARCIIINSCAVKEPTEKRMLWRIGELDKIAEKSGAKLVVYGCLPKINAKAIAEISGKIIQIGPDLGGLADYFHLNPAQNELEIPEQRANKFISIIPICKGCLQNCAYCCTKFARGKLKSQDILAINKRFRNAVRRTKEIWLTAQDCAAYGFDIKTNLAELLEVLLQNKGGYRIRIGMMNPRHLMKIYDEFIAQFASPRIYKFLHIPLQSGSDRILKLMGRGYSANDFMKLAKNLKREFPELALNTDIIVGFPSETEQDFRKTIGIIKRIRPDIVNISKFGARPGTRAKEMELQVDGAIINRRSALLSGICREIGLETNREMIGKKARVLVSGKGSKSGFIGRAENYKPVLLRKNLLGKFVNVKITGAKQNYLECELQKSSLTNS</sequence>
<proteinExistence type="inferred from homology"/>
<dbReference type="InterPro" id="IPR038135">
    <property type="entry name" value="Methylthiotransferase_N_sf"/>
</dbReference>
<evidence type="ECO:0000256" key="3">
    <source>
        <dbReference type="ARBA" id="ARBA00022485"/>
    </source>
</evidence>
<dbReference type="SFLD" id="SFLDG01082">
    <property type="entry name" value="B12-binding_domain_containing"/>
    <property type="match status" value="1"/>
</dbReference>
<dbReference type="SFLD" id="SFLDS00029">
    <property type="entry name" value="Radical_SAM"/>
    <property type="match status" value="1"/>
</dbReference>
<keyword evidence="7 11" id="KW-0479">Metal-binding</keyword>
<dbReference type="NCBIfam" id="TIGR01578">
    <property type="entry name" value="MiaB-like-B"/>
    <property type="match status" value="1"/>
</dbReference>
<feature type="domain" description="Radical SAM core" evidence="14">
    <location>
        <begin position="124"/>
        <end position="356"/>
    </location>
</feature>
<evidence type="ECO:0000313" key="15">
    <source>
        <dbReference type="EMBL" id="MBS3057433.1"/>
    </source>
</evidence>
<dbReference type="PROSITE" id="PS50926">
    <property type="entry name" value="TRAM"/>
    <property type="match status" value="1"/>
</dbReference>
<gene>
    <name evidence="15" type="ORF">J4415_02285</name>
</gene>
<dbReference type="InterPro" id="IPR006466">
    <property type="entry name" value="MiaB-like_arc_euk"/>
</dbReference>
<dbReference type="FunFam" id="3.80.30.20:FF:000002">
    <property type="entry name" value="threonylcarbamoyladenosine tRNA methylthiotransferase isoform X2"/>
    <property type="match status" value="1"/>
</dbReference>
<dbReference type="NCBIfam" id="TIGR00089">
    <property type="entry name" value="MiaB/RimO family radical SAM methylthiotransferase"/>
    <property type="match status" value="1"/>
</dbReference>
<dbReference type="Pfam" id="PF00919">
    <property type="entry name" value="UPF0004"/>
    <property type="match status" value="1"/>
</dbReference>
<dbReference type="GO" id="GO:0046872">
    <property type="term" value="F:metal ion binding"/>
    <property type="evidence" value="ECO:0007669"/>
    <property type="project" value="UniProtKB-UniRule"/>
</dbReference>
<dbReference type="SMART" id="SM00729">
    <property type="entry name" value="Elp3"/>
    <property type="match status" value="1"/>
</dbReference>
<dbReference type="InterPro" id="IPR007197">
    <property type="entry name" value="rSAM"/>
</dbReference>
<evidence type="ECO:0000313" key="16">
    <source>
        <dbReference type="Proteomes" id="UP000677687"/>
    </source>
</evidence>
<accession>A0A8T4KQY9</accession>
<comment type="cofactor">
    <cofactor evidence="11">
        <name>[4Fe-4S] cluster</name>
        <dbReference type="ChEBI" id="CHEBI:49883"/>
    </cofactor>
    <text evidence="11">Binds 1 or 2 [4Fe-4S] cluster. One cluster is coordinated with 3 cysteines and an exchangeable S-adenosyl-L-methionine.</text>
</comment>
<evidence type="ECO:0000256" key="4">
    <source>
        <dbReference type="ARBA" id="ARBA00022679"/>
    </source>
</evidence>
<dbReference type="SUPFAM" id="SSF102114">
    <property type="entry name" value="Radical SAM enzymes"/>
    <property type="match status" value="1"/>
</dbReference>